<dbReference type="EMBL" id="CVRI01000043">
    <property type="protein sequence ID" value="CRK96372.1"/>
    <property type="molecule type" value="Genomic_DNA"/>
</dbReference>
<name>A0A1J1I9X5_9DIPT</name>
<keyword evidence="2" id="KW-1185">Reference proteome</keyword>
<protein>
    <submittedName>
        <fullName evidence="1">CLUMA_CG009789, isoform A</fullName>
    </submittedName>
</protein>
<organism evidence="1 2">
    <name type="scientific">Clunio marinus</name>
    <dbReference type="NCBI Taxonomy" id="568069"/>
    <lineage>
        <taxon>Eukaryota</taxon>
        <taxon>Metazoa</taxon>
        <taxon>Ecdysozoa</taxon>
        <taxon>Arthropoda</taxon>
        <taxon>Hexapoda</taxon>
        <taxon>Insecta</taxon>
        <taxon>Pterygota</taxon>
        <taxon>Neoptera</taxon>
        <taxon>Endopterygota</taxon>
        <taxon>Diptera</taxon>
        <taxon>Nematocera</taxon>
        <taxon>Chironomoidea</taxon>
        <taxon>Chironomidae</taxon>
        <taxon>Clunio</taxon>
    </lineage>
</organism>
<sequence length="61" mass="7217">MMMINGKSLNISHEKTMEENLHFPRLSDLMSCCCEISRMTKKKPPVTFFKSYLFLEIMLKN</sequence>
<reference evidence="1 2" key="1">
    <citation type="submission" date="2015-04" db="EMBL/GenBank/DDBJ databases">
        <authorList>
            <person name="Syromyatnikov M.Y."/>
            <person name="Popov V.N."/>
        </authorList>
    </citation>
    <scope>NUCLEOTIDE SEQUENCE [LARGE SCALE GENOMIC DNA]</scope>
</reference>
<dbReference type="AlphaFoldDB" id="A0A1J1I9X5"/>
<evidence type="ECO:0000313" key="2">
    <source>
        <dbReference type="Proteomes" id="UP000183832"/>
    </source>
</evidence>
<gene>
    <name evidence="1" type="ORF">CLUMA_CG009789</name>
</gene>
<accession>A0A1J1I9X5</accession>
<dbReference type="Proteomes" id="UP000183832">
    <property type="component" value="Unassembled WGS sequence"/>
</dbReference>
<proteinExistence type="predicted"/>
<evidence type="ECO:0000313" key="1">
    <source>
        <dbReference type="EMBL" id="CRK96372.1"/>
    </source>
</evidence>